<sequence length="233" mass="26641">MGRRAKHLTQTDLALADQQSRRKYEATERAKQLRAAQDAATYRPQARRKEAAPSVLNLPPLSSFLKARVREPLPTKSPLYLEALSGFIRPDLAAELERWRKEPPFALDTSSAVSSAAYWFRTQDLEAVLHGVRMREQEEKILERQTQLESSGYEAGMEALRAKVVQLLADFERSRFEITSVRWVRSIYWSEINPCRRSGSCKRQSKDMVLQRGWRRGPKPRSRNHSFGAAGAG</sequence>
<proteinExistence type="predicted"/>
<feature type="compositionally biased region" description="Basic and acidic residues" evidence="1">
    <location>
        <begin position="19"/>
        <end position="31"/>
    </location>
</feature>
<accession>A0AAD7EZB9</accession>
<reference evidence="2" key="1">
    <citation type="submission" date="2023-03" db="EMBL/GenBank/DDBJ databases">
        <title>Massive genome expansion in bonnet fungi (Mycena s.s.) driven by repeated elements and novel gene families across ecological guilds.</title>
        <authorList>
            <consortium name="Lawrence Berkeley National Laboratory"/>
            <person name="Harder C.B."/>
            <person name="Miyauchi S."/>
            <person name="Viragh M."/>
            <person name="Kuo A."/>
            <person name="Thoen E."/>
            <person name="Andreopoulos B."/>
            <person name="Lu D."/>
            <person name="Skrede I."/>
            <person name="Drula E."/>
            <person name="Henrissat B."/>
            <person name="Morin E."/>
            <person name="Kohler A."/>
            <person name="Barry K."/>
            <person name="LaButti K."/>
            <person name="Morin E."/>
            <person name="Salamov A."/>
            <person name="Lipzen A."/>
            <person name="Mereny Z."/>
            <person name="Hegedus B."/>
            <person name="Baldrian P."/>
            <person name="Stursova M."/>
            <person name="Weitz H."/>
            <person name="Taylor A."/>
            <person name="Grigoriev I.V."/>
            <person name="Nagy L.G."/>
            <person name="Martin F."/>
            <person name="Kauserud H."/>
        </authorList>
    </citation>
    <scope>NUCLEOTIDE SEQUENCE</scope>
    <source>
        <strain evidence="2">CBHHK002</strain>
    </source>
</reference>
<feature type="region of interest" description="Disordered" evidence="1">
    <location>
        <begin position="1"/>
        <end position="53"/>
    </location>
</feature>
<feature type="compositionally biased region" description="Basic residues" evidence="1">
    <location>
        <begin position="213"/>
        <end position="224"/>
    </location>
</feature>
<organism evidence="2 3">
    <name type="scientific">Mycena albidolilacea</name>
    <dbReference type="NCBI Taxonomy" id="1033008"/>
    <lineage>
        <taxon>Eukaryota</taxon>
        <taxon>Fungi</taxon>
        <taxon>Dikarya</taxon>
        <taxon>Basidiomycota</taxon>
        <taxon>Agaricomycotina</taxon>
        <taxon>Agaricomycetes</taxon>
        <taxon>Agaricomycetidae</taxon>
        <taxon>Agaricales</taxon>
        <taxon>Marasmiineae</taxon>
        <taxon>Mycenaceae</taxon>
        <taxon>Mycena</taxon>
    </lineage>
</organism>
<name>A0AAD7EZB9_9AGAR</name>
<protein>
    <submittedName>
        <fullName evidence="2">Uncharacterized protein</fullName>
    </submittedName>
</protein>
<comment type="caution">
    <text evidence="2">The sequence shown here is derived from an EMBL/GenBank/DDBJ whole genome shotgun (WGS) entry which is preliminary data.</text>
</comment>
<evidence type="ECO:0000313" key="3">
    <source>
        <dbReference type="Proteomes" id="UP001218218"/>
    </source>
</evidence>
<dbReference type="EMBL" id="JARIHO010000005">
    <property type="protein sequence ID" value="KAJ7360846.1"/>
    <property type="molecule type" value="Genomic_DNA"/>
</dbReference>
<feature type="region of interest" description="Disordered" evidence="1">
    <location>
        <begin position="212"/>
        <end position="233"/>
    </location>
</feature>
<gene>
    <name evidence="2" type="ORF">DFH08DRAFT_800272</name>
</gene>
<dbReference type="Proteomes" id="UP001218218">
    <property type="component" value="Unassembled WGS sequence"/>
</dbReference>
<keyword evidence="3" id="KW-1185">Reference proteome</keyword>
<dbReference type="AlphaFoldDB" id="A0AAD7EZB9"/>
<evidence type="ECO:0000313" key="2">
    <source>
        <dbReference type="EMBL" id="KAJ7360846.1"/>
    </source>
</evidence>
<evidence type="ECO:0000256" key="1">
    <source>
        <dbReference type="SAM" id="MobiDB-lite"/>
    </source>
</evidence>